<organism evidence="1 2">
    <name type="scientific">Elysia crispata</name>
    <name type="common">lettuce slug</name>
    <dbReference type="NCBI Taxonomy" id="231223"/>
    <lineage>
        <taxon>Eukaryota</taxon>
        <taxon>Metazoa</taxon>
        <taxon>Spiralia</taxon>
        <taxon>Lophotrochozoa</taxon>
        <taxon>Mollusca</taxon>
        <taxon>Gastropoda</taxon>
        <taxon>Heterobranchia</taxon>
        <taxon>Euthyneura</taxon>
        <taxon>Panpulmonata</taxon>
        <taxon>Sacoglossa</taxon>
        <taxon>Placobranchoidea</taxon>
        <taxon>Plakobranchidae</taxon>
        <taxon>Elysia</taxon>
    </lineage>
</organism>
<reference evidence="1" key="1">
    <citation type="journal article" date="2023" name="G3 (Bethesda)">
        <title>A reference genome for the long-term kleptoplast-retaining sea slug Elysia crispata morphotype clarki.</title>
        <authorList>
            <person name="Eastman K.E."/>
            <person name="Pendleton A.L."/>
            <person name="Shaikh M.A."/>
            <person name="Suttiyut T."/>
            <person name="Ogas R."/>
            <person name="Tomko P."/>
            <person name="Gavelis G."/>
            <person name="Widhalm J.R."/>
            <person name="Wisecaver J.H."/>
        </authorList>
    </citation>
    <scope>NUCLEOTIDE SEQUENCE</scope>
    <source>
        <strain evidence="1">ECLA1</strain>
    </source>
</reference>
<gene>
    <name evidence="1" type="ORF">RRG08_023664</name>
</gene>
<evidence type="ECO:0000313" key="1">
    <source>
        <dbReference type="EMBL" id="KAK3708262.1"/>
    </source>
</evidence>
<evidence type="ECO:0000313" key="2">
    <source>
        <dbReference type="Proteomes" id="UP001283361"/>
    </source>
</evidence>
<dbReference type="AlphaFoldDB" id="A0AAE0XSM6"/>
<name>A0AAE0XSM6_9GAST</name>
<dbReference type="Proteomes" id="UP001283361">
    <property type="component" value="Unassembled WGS sequence"/>
</dbReference>
<accession>A0AAE0XSM6</accession>
<comment type="caution">
    <text evidence="1">The sequence shown here is derived from an EMBL/GenBank/DDBJ whole genome shotgun (WGS) entry which is preliminary data.</text>
</comment>
<protein>
    <submittedName>
        <fullName evidence="1">Uncharacterized protein</fullName>
    </submittedName>
</protein>
<dbReference type="EMBL" id="JAWDGP010007701">
    <property type="protein sequence ID" value="KAK3708262.1"/>
    <property type="molecule type" value="Genomic_DNA"/>
</dbReference>
<sequence length="103" mass="11355">MASRNSSQGEQLAVEIENWAQWLSALKYEIAADSLNTPPTIIIVVRRRGLKEDAIYILVPHRLAGKPIFVSSSGPARVFSNQTRIPIQTVSAKINAHHHSVVS</sequence>
<proteinExistence type="predicted"/>
<keyword evidence="2" id="KW-1185">Reference proteome</keyword>